<comment type="cofactor">
    <cofactor evidence="2">
        <name>[4Fe-4S] cluster</name>
        <dbReference type="ChEBI" id="CHEBI:49883"/>
    </cofactor>
</comment>
<feature type="domain" description="Nitrite/Sulfite reductase ferredoxin-like" evidence="17">
    <location>
        <begin position="336"/>
        <end position="401"/>
    </location>
</feature>
<evidence type="ECO:0000256" key="11">
    <source>
        <dbReference type="ARBA" id="ARBA00023002"/>
    </source>
</evidence>
<feature type="domain" description="Nitrite/sulphite reductase 4Fe-4S" evidence="16">
    <location>
        <begin position="413"/>
        <end position="550"/>
    </location>
</feature>
<feature type="region of interest" description="Disordered" evidence="15">
    <location>
        <begin position="1"/>
        <end position="33"/>
    </location>
</feature>
<protein>
    <recommendedName>
        <fullName evidence="6">assimilatory sulfite reductase (ferredoxin)</fullName>
        <ecNumber evidence="6">1.8.7.1</ecNumber>
    </recommendedName>
</protein>
<evidence type="ECO:0000256" key="4">
    <source>
        <dbReference type="ARBA" id="ARBA00010429"/>
    </source>
</evidence>
<evidence type="ECO:0000313" key="19">
    <source>
        <dbReference type="Proteomes" id="UP000051677"/>
    </source>
</evidence>
<dbReference type="PANTHER" id="PTHR32439:SF0">
    <property type="entry name" value="FERREDOXIN--NITRITE REDUCTASE, CHLOROPLASTIC"/>
    <property type="match status" value="1"/>
</dbReference>
<dbReference type="EMBL" id="LKTM01000383">
    <property type="protein sequence ID" value="KQH75262.1"/>
    <property type="molecule type" value="Genomic_DNA"/>
</dbReference>
<evidence type="ECO:0000256" key="10">
    <source>
        <dbReference type="ARBA" id="ARBA00022784"/>
    </source>
</evidence>
<keyword evidence="10" id="KW-0883">Thioether bond</keyword>
<dbReference type="RefSeq" id="WP_055581820.1">
    <property type="nucleotide sequence ID" value="NZ_LKTM01000383.1"/>
</dbReference>
<evidence type="ECO:0000256" key="2">
    <source>
        <dbReference type="ARBA" id="ARBA00001966"/>
    </source>
</evidence>
<evidence type="ECO:0000256" key="8">
    <source>
        <dbReference type="ARBA" id="ARBA00022617"/>
    </source>
</evidence>
<keyword evidence="7" id="KW-0004">4Fe-4S</keyword>
<comment type="function">
    <text evidence="3">Catalyzes the reduction of sulfite to sulfide, a step in the biosynthesis of sulfur-containing amino acids and cofactors.</text>
</comment>
<sequence>MTTARPAKAPRNEGQWALGNREPLNPNEEMKKAGAPLEVRERIENVYAKGGFDSIDKSDLRGRFRWWGLYTQREQGYDGSFTGDDNADLLEAKYFMMRVRCDGGAISTAALRTLGEISTEFGRDTADISDRENIQYHWIRVEDVPEIWRRLDEVGLQTTEACGDCPRVVLGSPLAGESLDEVIDPTWAIDEIVRRYIGKPEYADLPRKYKTAISGLQDVAHEINDIAFIGVNHPEHGPGLDLWVGGGLSTNPMLAQRLGVWVPLQEVPEVWEAVTSIFRDYGYRRLRAKARLKFLVKDWGVEKFREVLETEYLKRPLIDGPAPDPIAHPIDHVGVQRTKNGLNAIGASPIAGRVSGTILTAVAELAERAGSDRIRFTPYQKLVLLDVPDDKVEETVAGLESLGLQVRPSQWRRNLMACSGIEYCKLSFAETRVRAQSLVPELEGRLADINSRLDVPITVNINGCPNSCARIQIADIGFKGQMVDDGEGGSVEGFQVHLGGGLGLDSGFGRKLRQHKVTSDELGDYIDRVTRNFLKHRHEGERFAQWAVRAEEDDLR</sequence>
<dbReference type="AlphaFoldDB" id="A0A0Q2QTA1"/>
<dbReference type="Proteomes" id="UP000051677">
    <property type="component" value="Unassembled WGS sequence"/>
</dbReference>
<evidence type="ECO:0000256" key="3">
    <source>
        <dbReference type="ARBA" id="ARBA00003247"/>
    </source>
</evidence>
<accession>A0A0Q2QTA1</accession>
<dbReference type="PROSITE" id="PS00365">
    <property type="entry name" value="NIR_SIR"/>
    <property type="match status" value="1"/>
</dbReference>
<evidence type="ECO:0000256" key="14">
    <source>
        <dbReference type="ARBA" id="ARBA00049518"/>
    </source>
</evidence>
<comment type="similarity">
    <text evidence="4">Belongs to the nitrite and sulfite reductase 4Fe-4S domain family.</text>
</comment>
<dbReference type="Gene3D" id="3.90.480.20">
    <property type="match status" value="1"/>
</dbReference>
<keyword evidence="12" id="KW-0408">Iron</keyword>
<dbReference type="GO" id="GO:0050311">
    <property type="term" value="F:sulfite reductase (ferredoxin) activity"/>
    <property type="evidence" value="ECO:0007669"/>
    <property type="project" value="UniProtKB-EC"/>
</dbReference>
<reference evidence="18 19" key="1">
    <citation type="submission" date="2015-10" db="EMBL/GenBank/DDBJ databases">
        <title>Mycobacterium gordonae draft genome assembly.</title>
        <authorList>
            <person name="Ustinova V."/>
            <person name="Smirnova T."/>
            <person name="Blagodatskikh K."/>
            <person name="Varlamov D."/>
            <person name="Larionova E."/>
            <person name="Chernousova L."/>
        </authorList>
    </citation>
    <scope>NUCLEOTIDE SEQUENCE [LARGE SCALE GENOMIC DNA]</scope>
    <source>
        <strain evidence="18 19">CTRI 14-8773</strain>
    </source>
</reference>
<evidence type="ECO:0000256" key="5">
    <source>
        <dbReference type="ARBA" id="ARBA00011245"/>
    </source>
</evidence>
<keyword evidence="11" id="KW-0560">Oxidoreductase</keyword>
<dbReference type="SUPFAM" id="SSF55124">
    <property type="entry name" value="Nitrite/Sulfite reductase N-terminal domain-like"/>
    <property type="match status" value="2"/>
</dbReference>
<evidence type="ECO:0000256" key="7">
    <source>
        <dbReference type="ARBA" id="ARBA00022485"/>
    </source>
</evidence>
<comment type="cofactor">
    <cofactor evidence="1">
        <name>siroheme</name>
        <dbReference type="ChEBI" id="CHEBI:60052"/>
    </cofactor>
</comment>
<comment type="catalytic activity">
    <reaction evidence="14">
        <text>hydrogen sulfide + 6 oxidized [2Fe-2S]-[ferredoxin] + 3 H2O = sulfite + 6 reduced [2Fe-2S]-[ferredoxin] + 7 H(+)</text>
        <dbReference type="Rhea" id="RHEA:23132"/>
        <dbReference type="Rhea" id="RHEA-COMP:10000"/>
        <dbReference type="Rhea" id="RHEA-COMP:10001"/>
        <dbReference type="ChEBI" id="CHEBI:15377"/>
        <dbReference type="ChEBI" id="CHEBI:15378"/>
        <dbReference type="ChEBI" id="CHEBI:17359"/>
        <dbReference type="ChEBI" id="CHEBI:29919"/>
        <dbReference type="ChEBI" id="CHEBI:33737"/>
        <dbReference type="ChEBI" id="CHEBI:33738"/>
        <dbReference type="EC" id="1.8.7.1"/>
    </reaction>
</comment>
<evidence type="ECO:0000256" key="6">
    <source>
        <dbReference type="ARBA" id="ARBA00012353"/>
    </source>
</evidence>
<name>A0A0Q2QTA1_MYCGO</name>
<dbReference type="GO" id="GO:0051539">
    <property type="term" value="F:4 iron, 4 sulfur cluster binding"/>
    <property type="evidence" value="ECO:0007669"/>
    <property type="project" value="UniProtKB-KW"/>
</dbReference>
<dbReference type="InterPro" id="IPR005117">
    <property type="entry name" value="NiRdtase/SiRdtase_haem-b_fer"/>
</dbReference>
<dbReference type="OrthoDB" id="3189055at2"/>
<keyword evidence="13" id="KW-0411">Iron-sulfur</keyword>
<dbReference type="InterPro" id="IPR036136">
    <property type="entry name" value="Nit/Sulf_reduc_fer-like_dom_sf"/>
</dbReference>
<evidence type="ECO:0000256" key="12">
    <source>
        <dbReference type="ARBA" id="ARBA00023004"/>
    </source>
</evidence>
<evidence type="ECO:0000259" key="16">
    <source>
        <dbReference type="Pfam" id="PF01077"/>
    </source>
</evidence>
<dbReference type="GO" id="GO:0020037">
    <property type="term" value="F:heme binding"/>
    <property type="evidence" value="ECO:0007669"/>
    <property type="project" value="InterPro"/>
</dbReference>
<feature type="domain" description="Nitrite/sulphite reductase 4Fe-4S" evidence="16">
    <location>
        <begin position="162"/>
        <end position="315"/>
    </location>
</feature>
<evidence type="ECO:0000256" key="15">
    <source>
        <dbReference type="SAM" id="MobiDB-lite"/>
    </source>
</evidence>
<dbReference type="InterPro" id="IPR006067">
    <property type="entry name" value="NO2/SO3_Rdtase_4Fe4S_dom"/>
</dbReference>
<dbReference type="FunFam" id="3.30.413.10:FF:000013">
    <property type="entry name" value="Sulfite reductase [ferredoxin]"/>
    <property type="match status" value="1"/>
</dbReference>
<dbReference type="SUPFAM" id="SSF56014">
    <property type="entry name" value="Nitrite and sulphite reductase 4Fe-4S domain-like"/>
    <property type="match status" value="2"/>
</dbReference>
<dbReference type="Pfam" id="PF03460">
    <property type="entry name" value="NIR_SIR_ferr"/>
    <property type="match status" value="2"/>
</dbReference>
<keyword evidence="9" id="KW-0479">Metal-binding</keyword>
<evidence type="ECO:0000256" key="1">
    <source>
        <dbReference type="ARBA" id="ARBA00001929"/>
    </source>
</evidence>
<gene>
    <name evidence="18" type="ORF">AO501_00545</name>
</gene>
<dbReference type="InterPro" id="IPR045854">
    <property type="entry name" value="NO2/SO3_Rdtase_4Fe4S_sf"/>
</dbReference>
<evidence type="ECO:0000259" key="17">
    <source>
        <dbReference type="Pfam" id="PF03460"/>
    </source>
</evidence>
<dbReference type="PANTHER" id="PTHR32439">
    <property type="entry name" value="FERREDOXIN--NITRITE REDUCTASE, CHLOROPLASTIC"/>
    <property type="match status" value="1"/>
</dbReference>
<keyword evidence="8" id="KW-0349">Heme</keyword>
<dbReference type="PRINTS" id="PR00397">
    <property type="entry name" value="SIROHAEM"/>
</dbReference>
<evidence type="ECO:0000256" key="13">
    <source>
        <dbReference type="ARBA" id="ARBA00023014"/>
    </source>
</evidence>
<comment type="subunit">
    <text evidence="5">Monomer.</text>
</comment>
<proteinExistence type="inferred from homology"/>
<dbReference type="FunFam" id="3.30.413.10:FF:000009">
    <property type="entry name" value="Sulfite reductase [ferredoxin]"/>
    <property type="match status" value="1"/>
</dbReference>
<dbReference type="InterPro" id="IPR006066">
    <property type="entry name" value="NO2/SO3_Rdtase_FeS/sirohaem_BS"/>
</dbReference>
<organism evidence="18 19">
    <name type="scientific">Mycobacterium gordonae</name>
    <dbReference type="NCBI Taxonomy" id="1778"/>
    <lineage>
        <taxon>Bacteria</taxon>
        <taxon>Bacillati</taxon>
        <taxon>Actinomycetota</taxon>
        <taxon>Actinomycetes</taxon>
        <taxon>Mycobacteriales</taxon>
        <taxon>Mycobacteriaceae</taxon>
        <taxon>Mycobacterium</taxon>
    </lineage>
</organism>
<evidence type="ECO:0000256" key="9">
    <source>
        <dbReference type="ARBA" id="ARBA00022723"/>
    </source>
</evidence>
<dbReference type="GO" id="GO:0046872">
    <property type="term" value="F:metal ion binding"/>
    <property type="evidence" value="ECO:0007669"/>
    <property type="project" value="UniProtKB-KW"/>
</dbReference>
<dbReference type="Pfam" id="PF01077">
    <property type="entry name" value="NIR_SIR"/>
    <property type="match status" value="2"/>
</dbReference>
<dbReference type="STRING" id="1778.A9W97_15155"/>
<evidence type="ECO:0000313" key="18">
    <source>
        <dbReference type="EMBL" id="KQH75262.1"/>
    </source>
</evidence>
<dbReference type="InterPro" id="IPR051329">
    <property type="entry name" value="NIR_SIR_4Fe-4S"/>
</dbReference>
<comment type="caution">
    <text evidence="18">The sequence shown here is derived from an EMBL/GenBank/DDBJ whole genome shotgun (WGS) entry which is preliminary data.</text>
</comment>
<feature type="domain" description="Nitrite/Sulfite reductase ferredoxin-like" evidence="17">
    <location>
        <begin position="93"/>
        <end position="154"/>
    </location>
</feature>
<dbReference type="Gene3D" id="3.30.413.10">
    <property type="entry name" value="Sulfite Reductase Hemoprotein, domain 1"/>
    <property type="match status" value="2"/>
</dbReference>
<dbReference type="EC" id="1.8.7.1" evidence="6"/>